<evidence type="ECO:0000313" key="3">
    <source>
        <dbReference type="Proteomes" id="UP000618319"/>
    </source>
</evidence>
<evidence type="ECO:0000256" key="1">
    <source>
        <dbReference type="SAM" id="Coils"/>
    </source>
</evidence>
<name>A0ABR9T7N8_9SPHI</name>
<dbReference type="EMBL" id="PSKQ01000021">
    <property type="protein sequence ID" value="MBE8721356.1"/>
    <property type="molecule type" value="Genomic_DNA"/>
</dbReference>
<gene>
    <name evidence="2" type="ORF">C4F40_11540</name>
</gene>
<evidence type="ECO:0008006" key="4">
    <source>
        <dbReference type="Google" id="ProtNLM"/>
    </source>
</evidence>
<keyword evidence="3" id="KW-1185">Reference proteome</keyword>
<dbReference type="Proteomes" id="UP000618319">
    <property type="component" value="Unassembled WGS sequence"/>
</dbReference>
<reference evidence="2 3" key="1">
    <citation type="submission" date="2018-02" db="EMBL/GenBank/DDBJ databases">
        <title>Sphingobacterium KA21.</title>
        <authorList>
            <person name="Vasarhelyi B.M."/>
            <person name="Deshmukh S."/>
            <person name="Balint B."/>
            <person name="Kukolya J."/>
        </authorList>
    </citation>
    <scope>NUCLEOTIDE SEQUENCE [LARGE SCALE GENOMIC DNA]</scope>
    <source>
        <strain evidence="2 3">Ka21</strain>
    </source>
</reference>
<organism evidence="2 3">
    <name type="scientific">Sphingobacterium pedocola</name>
    <dbReference type="NCBI Taxonomy" id="2082722"/>
    <lineage>
        <taxon>Bacteria</taxon>
        <taxon>Pseudomonadati</taxon>
        <taxon>Bacteroidota</taxon>
        <taxon>Sphingobacteriia</taxon>
        <taxon>Sphingobacteriales</taxon>
        <taxon>Sphingobacteriaceae</taxon>
        <taxon>Sphingobacterium</taxon>
    </lineage>
</organism>
<comment type="caution">
    <text evidence="2">The sequence shown here is derived from an EMBL/GenBank/DDBJ whole genome shotgun (WGS) entry which is preliminary data.</text>
</comment>
<keyword evidence="1" id="KW-0175">Coiled coil</keyword>
<proteinExistence type="predicted"/>
<evidence type="ECO:0000313" key="2">
    <source>
        <dbReference type="EMBL" id="MBE8721356.1"/>
    </source>
</evidence>
<accession>A0ABR9T7N8</accession>
<feature type="coiled-coil region" evidence="1">
    <location>
        <begin position="9"/>
        <end position="36"/>
    </location>
</feature>
<protein>
    <recommendedName>
        <fullName evidence="4">Helix-turn-helix domain-containing protein</fullName>
    </recommendedName>
</protein>
<sequence>MEKYFQQLIEHTVRTNQLLEQQNQILKKQQESLVALNRGLADLHDVQLSVNNLLNKELIHLLEQPLLDKNQVMDKLNIKDSTYRRYVKEGYLQPMGFEKIDWYFGRDLVKALEESRRKGRI</sequence>
<dbReference type="RefSeq" id="WP_196939317.1">
    <property type="nucleotide sequence ID" value="NZ_MU158690.1"/>
</dbReference>